<organism evidence="1">
    <name type="scientific">Solanum chacoense</name>
    <name type="common">Chaco potato</name>
    <dbReference type="NCBI Taxonomy" id="4108"/>
    <lineage>
        <taxon>Eukaryota</taxon>
        <taxon>Viridiplantae</taxon>
        <taxon>Streptophyta</taxon>
        <taxon>Embryophyta</taxon>
        <taxon>Tracheophyta</taxon>
        <taxon>Spermatophyta</taxon>
        <taxon>Magnoliopsida</taxon>
        <taxon>eudicotyledons</taxon>
        <taxon>Gunneridae</taxon>
        <taxon>Pentapetalae</taxon>
        <taxon>asterids</taxon>
        <taxon>lamiids</taxon>
        <taxon>Solanales</taxon>
        <taxon>Solanaceae</taxon>
        <taxon>Solanoideae</taxon>
        <taxon>Solaneae</taxon>
        <taxon>Solanum</taxon>
    </lineage>
</organism>
<feature type="non-terminal residue" evidence="1">
    <location>
        <position position="1"/>
    </location>
</feature>
<dbReference type="EMBL" id="GEDG01032910">
    <property type="protein sequence ID" value="JAP10555.1"/>
    <property type="molecule type" value="Transcribed_RNA"/>
</dbReference>
<sequence length="60" mass="7006">STISFIAGLPSLEYLKLSELYFIQSEEWCLGDITFPNLKFLKLAWFFVSRWDLRGIFSPA</sequence>
<proteinExistence type="predicted"/>
<reference evidence="1" key="1">
    <citation type="submission" date="2015-12" db="EMBL/GenBank/DDBJ databases">
        <title>Gene expression during late stages of embryo sac development: a critical building block for successful pollen-pistil interactions.</title>
        <authorList>
            <person name="Liu Y."/>
            <person name="Joly V."/>
            <person name="Sabar M."/>
            <person name="Matton D.P."/>
        </authorList>
    </citation>
    <scope>NUCLEOTIDE SEQUENCE</scope>
</reference>
<evidence type="ECO:0000313" key="1">
    <source>
        <dbReference type="EMBL" id="JAP10555.1"/>
    </source>
</evidence>
<dbReference type="AlphaFoldDB" id="A0A0V0GTK9"/>
<accession>A0A0V0GTK9</accession>
<name>A0A0V0GTK9_SOLCH</name>
<protein>
    <submittedName>
        <fullName evidence="1">Putative ovule protein</fullName>
    </submittedName>
</protein>